<accession>A0A196SEW4</accession>
<evidence type="ECO:0000256" key="5">
    <source>
        <dbReference type="ARBA" id="ARBA00022801"/>
    </source>
</evidence>
<dbReference type="SMART" id="SM00350">
    <property type="entry name" value="MCM"/>
    <property type="match status" value="1"/>
</dbReference>
<dbReference type="Proteomes" id="UP000078348">
    <property type="component" value="Unassembled WGS sequence"/>
</dbReference>
<evidence type="ECO:0000256" key="2">
    <source>
        <dbReference type="ARBA" id="ARBA00008010"/>
    </source>
</evidence>
<dbReference type="SUPFAM" id="SSF50249">
    <property type="entry name" value="Nucleic acid-binding proteins"/>
    <property type="match status" value="1"/>
</dbReference>
<comment type="subunit">
    <text evidence="11">Component of the MCM2-7 complex.</text>
</comment>
<reference evidence="14 15" key="1">
    <citation type="submission" date="2016-05" db="EMBL/GenBank/DDBJ databases">
        <title>Nuclear genome of Blastocystis sp. subtype 1 NandII.</title>
        <authorList>
            <person name="Gentekaki E."/>
            <person name="Curtis B."/>
            <person name="Stairs C."/>
            <person name="Eme L."/>
            <person name="Herman E."/>
            <person name="Klimes V."/>
            <person name="Arias M.C."/>
            <person name="Elias M."/>
            <person name="Hilliou F."/>
            <person name="Klute M."/>
            <person name="Malik S.-B."/>
            <person name="Pightling A."/>
            <person name="Rachubinski R."/>
            <person name="Salas D."/>
            <person name="Schlacht A."/>
            <person name="Suga H."/>
            <person name="Archibald J."/>
            <person name="Ball S.G."/>
            <person name="Clark G."/>
            <person name="Dacks J."/>
            <person name="Van Der Giezen M."/>
            <person name="Tsaousis A."/>
            <person name="Roger A."/>
        </authorList>
    </citation>
    <scope>NUCLEOTIDE SEQUENCE [LARGE SCALE GENOMIC DNA]</scope>
    <source>
        <strain evidence="15">ATCC 50177 / NandII</strain>
    </source>
</reference>
<evidence type="ECO:0000313" key="15">
    <source>
        <dbReference type="Proteomes" id="UP000078348"/>
    </source>
</evidence>
<evidence type="ECO:0000256" key="7">
    <source>
        <dbReference type="ARBA" id="ARBA00022840"/>
    </source>
</evidence>
<evidence type="ECO:0000256" key="6">
    <source>
        <dbReference type="ARBA" id="ARBA00022806"/>
    </source>
</evidence>
<dbReference type="Pfam" id="PF17855">
    <property type="entry name" value="MCM_lid"/>
    <property type="match status" value="1"/>
</dbReference>
<dbReference type="PROSITE" id="PS00847">
    <property type="entry name" value="MCM_1"/>
    <property type="match status" value="1"/>
</dbReference>
<dbReference type="Pfam" id="PF00493">
    <property type="entry name" value="MCM"/>
    <property type="match status" value="1"/>
</dbReference>
<protein>
    <recommendedName>
        <fullName evidence="11">DNA replication licensing factor MCM3</fullName>
        <ecNumber evidence="11">3.6.4.12</ecNumber>
    </recommendedName>
</protein>
<dbReference type="Gene3D" id="3.30.1640.10">
    <property type="entry name" value="mini-chromosome maintenance (MCM) complex, chain A, domain 1"/>
    <property type="match status" value="1"/>
</dbReference>
<dbReference type="InterPro" id="IPR012340">
    <property type="entry name" value="NA-bd_OB-fold"/>
</dbReference>
<dbReference type="PRINTS" id="PR01659">
    <property type="entry name" value="MCMPROTEIN3"/>
</dbReference>
<evidence type="ECO:0000256" key="9">
    <source>
        <dbReference type="ARBA" id="ARBA00023242"/>
    </source>
</evidence>
<evidence type="ECO:0000256" key="12">
    <source>
        <dbReference type="SAM" id="MobiDB-lite"/>
    </source>
</evidence>
<dbReference type="SUPFAM" id="SSF52540">
    <property type="entry name" value="P-loop containing nucleoside triphosphate hydrolases"/>
    <property type="match status" value="1"/>
</dbReference>
<feature type="compositionally biased region" description="Acidic residues" evidence="12">
    <location>
        <begin position="633"/>
        <end position="645"/>
    </location>
</feature>
<dbReference type="InterPro" id="IPR033762">
    <property type="entry name" value="MCM_OB"/>
</dbReference>
<dbReference type="PRINTS" id="PR01657">
    <property type="entry name" value="MCMFAMILY"/>
</dbReference>
<keyword evidence="7 10" id="KW-0067">ATP-binding</keyword>
<dbReference type="GO" id="GO:1902975">
    <property type="term" value="P:mitotic DNA replication initiation"/>
    <property type="evidence" value="ECO:0007669"/>
    <property type="project" value="TreeGrafter"/>
</dbReference>
<feature type="domain" description="MCM C-terminal AAA(+) ATPase" evidence="13">
    <location>
        <begin position="256"/>
        <end position="462"/>
    </location>
</feature>
<dbReference type="InterPro" id="IPR031327">
    <property type="entry name" value="MCM"/>
</dbReference>
<dbReference type="GO" id="GO:0005634">
    <property type="term" value="C:nucleus"/>
    <property type="evidence" value="ECO:0007669"/>
    <property type="project" value="UniProtKB-SubCell"/>
</dbReference>
<evidence type="ECO:0000256" key="3">
    <source>
        <dbReference type="ARBA" id="ARBA00022705"/>
    </source>
</evidence>
<keyword evidence="5 11" id="KW-0378">Hydrolase</keyword>
<dbReference type="GO" id="GO:0017116">
    <property type="term" value="F:single-stranded DNA helicase activity"/>
    <property type="evidence" value="ECO:0007669"/>
    <property type="project" value="TreeGrafter"/>
</dbReference>
<comment type="function">
    <text evidence="11">Acts as component of the MCM2-7 complex (MCM complex) which is the replicative helicase essential for 'once per cell cycle' DNA replication initiation and elongation in eukaryotic cells. The active ATPase sites in the MCM2-7 ring are formed through the interaction surfaces of two neighboring subunits such that a critical structure of a conserved arginine finger motif is provided in trans relative to the ATP-binding site of the Walker A box of the adjacent subunit. The six ATPase active sites, however, are likely to contribute differentially to the complex helicase activity.</text>
</comment>
<dbReference type="PANTHER" id="PTHR11630:SF46">
    <property type="entry name" value="DNA REPLICATION LICENSING FACTOR MCM3-RELATED"/>
    <property type="match status" value="1"/>
</dbReference>
<dbReference type="STRING" id="478820.A0A196SEW4"/>
<dbReference type="GO" id="GO:0016787">
    <property type="term" value="F:hydrolase activity"/>
    <property type="evidence" value="ECO:0007669"/>
    <property type="project" value="UniProtKB-KW"/>
</dbReference>
<gene>
    <name evidence="14" type="ORF">AV274_3433</name>
</gene>
<dbReference type="AlphaFoldDB" id="A0A196SEW4"/>
<evidence type="ECO:0000259" key="13">
    <source>
        <dbReference type="PROSITE" id="PS50051"/>
    </source>
</evidence>
<evidence type="ECO:0000256" key="1">
    <source>
        <dbReference type="ARBA" id="ARBA00004123"/>
    </source>
</evidence>
<dbReference type="InterPro" id="IPR008046">
    <property type="entry name" value="Mcm3"/>
</dbReference>
<sequence>MLDTDDRRLIINISDVGPLGNNAQTEILRHPVQYVEMLENEVNKHARNKNTKFSQSALTASFHIGFTGAFGSNVVSPRDLNTTLLNQMVCLEGIVTKTSLILRSVHYCPAGQHKYYYKDYVDMLSASENVAPTSSAIPLTNPTQDALEFEFGYSSYVNVQTITVQEMPERAPFGQLPRSVDIMLDHDLVDHVKPGDRVRVFGVFKAIAPSASLLGGSFRTIITANNIEVINANTEGLVIDSKTISQMRNLARNKNVFDILAASVAPSIRGHELIKKALVLQMIGGKEHNLDNGIHLRGDINILLVGDPSCGKSQLLRFVLNTMPIAVNTTGRGSSGVGLTAAVVKDQETGERKLEAGAMVLADKGIVCIDEFDKMSEADRVAIHEVMEQQTVTIAKAGIHCSLNARCSVLAAANPVYGQYDVTKRPQENVGLPDSLLSRFDLLFIVRDEIDPEKDRDIASHVLQMHRYVRPGHENLPEAGGEEDEEEKVDNGEMYVKGSERKKKGQMPQLTTTFLRKYLDFAKSKNTELTDEAIKYLVAEYAELRQKSDNRTLPITARLLETMIRLSTAHAKLRLSAKVELSDCKVAMELVNFALYHDAQPQKVEKKKPVEEKEVTFSDEEEVQSKKVKVNEPEAEAEMGPEEEEMEMEVEETAREVSDDVYSAVRGAVSKLYVSTRSDVLTEEEIEKELSKQFKLEKPEIAFCLSRMVDDNQILKDGNNYYRI</sequence>
<dbReference type="InterPro" id="IPR001208">
    <property type="entry name" value="MCM_dom"/>
</dbReference>
<keyword evidence="4 10" id="KW-0547">Nucleotide-binding</keyword>
<dbReference type="GO" id="GO:0006271">
    <property type="term" value="P:DNA strand elongation involved in DNA replication"/>
    <property type="evidence" value="ECO:0007669"/>
    <property type="project" value="TreeGrafter"/>
</dbReference>
<evidence type="ECO:0000313" key="14">
    <source>
        <dbReference type="EMBL" id="OAO14866.1"/>
    </source>
</evidence>
<comment type="caution">
    <text evidence="14">The sequence shown here is derived from an EMBL/GenBank/DDBJ whole genome shotgun (WGS) entry which is preliminary data.</text>
</comment>
<dbReference type="GO" id="GO:0000727">
    <property type="term" value="P:double-strand break repair via break-induced replication"/>
    <property type="evidence" value="ECO:0007669"/>
    <property type="project" value="TreeGrafter"/>
</dbReference>
<dbReference type="EC" id="3.6.4.12" evidence="11"/>
<evidence type="ECO:0000256" key="4">
    <source>
        <dbReference type="ARBA" id="ARBA00022741"/>
    </source>
</evidence>
<dbReference type="InterPro" id="IPR041562">
    <property type="entry name" value="MCM_lid"/>
</dbReference>
<feature type="region of interest" description="Disordered" evidence="12">
    <location>
        <begin position="624"/>
        <end position="645"/>
    </location>
</feature>
<dbReference type="InterPro" id="IPR027417">
    <property type="entry name" value="P-loop_NTPase"/>
</dbReference>
<keyword evidence="9 11" id="KW-0539">Nucleus</keyword>
<keyword evidence="15" id="KW-1185">Reference proteome</keyword>
<dbReference type="Gene3D" id="3.40.50.300">
    <property type="entry name" value="P-loop containing nucleotide triphosphate hydrolases"/>
    <property type="match status" value="1"/>
</dbReference>
<dbReference type="EMBL" id="LXWW01000206">
    <property type="protein sequence ID" value="OAO14866.1"/>
    <property type="molecule type" value="Genomic_DNA"/>
</dbReference>
<organism evidence="14 15">
    <name type="scientific">Blastocystis sp. subtype 1 (strain ATCC 50177 / NandII)</name>
    <dbReference type="NCBI Taxonomy" id="478820"/>
    <lineage>
        <taxon>Eukaryota</taxon>
        <taxon>Sar</taxon>
        <taxon>Stramenopiles</taxon>
        <taxon>Bigyra</taxon>
        <taxon>Opalozoa</taxon>
        <taxon>Opalinata</taxon>
        <taxon>Blastocystidae</taxon>
        <taxon>Blastocystis</taxon>
    </lineage>
</organism>
<dbReference type="GO" id="GO:0003697">
    <property type="term" value="F:single-stranded DNA binding"/>
    <property type="evidence" value="ECO:0007669"/>
    <property type="project" value="TreeGrafter"/>
</dbReference>
<comment type="subcellular location">
    <subcellularLocation>
        <location evidence="1 11">Nucleus</location>
    </subcellularLocation>
</comment>
<dbReference type="Gene3D" id="2.20.28.10">
    <property type="match status" value="1"/>
</dbReference>
<dbReference type="Pfam" id="PF17207">
    <property type="entry name" value="MCM_OB"/>
    <property type="match status" value="1"/>
</dbReference>
<name>A0A196SEW4_BLAHN</name>
<dbReference type="OrthoDB" id="1882346at2759"/>
<comment type="catalytic activity">
    <reaction evidence="11">
        <text>ATP + H2O = ADP + phosphate + H(+)</text>
        <dbReference type="Rhea" id="RHEA:13065"/>
        <dbReference type="ChEBI" id="CHEBI:15377"/>
        <dbReference type="ChEBI" id="CHEBI:15378"/>
        <dbReference type="ChEBI" id="CHEBI:30616"/>
        <dbReference type="ChEBI" id="CHEBI:43474"/>
        <dbReference type="ChEBI" id="CHEBI:456216"/>
        <dbReference type="EC" id="3.6.4.12"/>
    </reaction>
</comment>
<proteinExistence type="inferred from homology"/>
<dbReference type="InterPro" id="IPR018525">
    <property type="entry name" value="MCM_CS"/>
</dbReference>
<evidence type="ECO:0000256" key="8">
    <source>
        <dbReference type="ARBA" id="ARBA00023125"/>
    </source>
</evidence>
<dbReference type="FunFam" id="3.40.50.300:FF:000826">
    <property type="entry name" value="Replicative DNA helicase Mcm"/>
    <property type="match status" value="1"/>
</dbReference>
<evidence type="ECO:0000256" key="11">
    <source>
        <dbReference type="RuleBase" id="RU368061"/>
    </source>
</evidence>
<keyword evidence="3 11" id="KW-0235">DNA replication</keyword>
<keyword evidence="8 10" id="KW-0238">DNA-binding</keyword>
<keyword evidence="6 11" id="KW-0347">Helicase</keyword>
<dbReference type="SMART" id="SM00382">
    <property type="entry name" value="AAA"/>
    <property type="match status" value="1"/>
</dbReference>
<dbReference type="Gene3D" id="2.40.50.140">
    <property type="entry name" value="Nucleic acid-binding proteins"/>
    <property type="match status" value="1"/>
</dbReference>
<dbReference type="PROSITE" id="PS50051">
    <property type="entry name" value="MCM_2"/>
    <property type="match status" value="1"/>
</dbReference>
<dbReference type="PANTHER" id="PTHR11630">
    <property type="entry name" value="DNA REPLICATION LICENSING FACTOR MCM FAMILY MEMBER"/>
    <property type="match status" value="1"/>
</dbReference>
<dbReference type="GO" id="GO:0042555">
    <property type="term" value="C:MCM complex"/>
    <property type="evidence" value="ECO:0007669"/>
    <property type="project" value="UniProtKB-UniRule"/>
</dbReference>
<comment type="similarity">
    <text evidence="2 10">Belongs to the MCM family.</text>
</comment>
<evidence type="ECO:0000256" key="10">
    <source>
        <dbReference type="RuleBase" id="RU004070"/>
    </source>
</evidence>
<dbReference type="GO" id="GO:0005524">
    <property type="term" value="F:ATP binding"/>
    <property type="evidence" value="ECO:0007669"/>
    <property type="project" value="UniProtKB-UniRule"/>
</dbReference>
<dbReference type="InterPro" id="IPR003593">
    <property type="entry name" value="AAA+_ATPase"/>
</dbReference>